<dbReference type="RefSeq" id="WP_147647830.1">
    <property type="nucleotide sequence ID" value="NZ_CP042806.1"/>
</dbReference>
<dbReference type="InterPro" id="IPR001932">
    <property type="entry name" value="PPM-type_phosphatase-like_dom"/>
</dbReference>
<keyword evidence="2" id="KW-0812">Transmembrane</keyword>
<feature type="transmembrane region" description="Helical" evidence="2">
    <location>
        <begin position="137"/>
        <end position="157"/>
    </location>
</feature>
<keyword evidence="1" id="KW-0378">Hydrolase</keyword>
<keyword evidence="2" id="KW-0472">Membrane</keyword>
<dbReference type="EMBL" id="CP042806">
    <property type="protein sequence ID" value="QEE28640.1"/>
    <property type="molecule type" value="Genomic_DNA"/>
</dbReference>
<feature type="transmembrane region" description="Helical" evidence="2">
    <location>
        <begin position="113"/>
        <end position="131"/>
    </location>
</feature>
<accession>A0A5B9ED46</accession>
<reference evidence="4 5" key="1">
    <citation type="submission" date="2019-08" db="EMBL/GenBank/DDBJ databases">
        <title>Complete genome sequence of Terriglobus albidus strain ORNL.</title>
        <authorList>
            <person name="Podar M."/>
        </authorList>
    </citation>
    <scope>NUCLEOTIDE SEQUENCE [LARGE SCALE GENOMIC DNA]</scope>
    <source>
        <strain evidence="4 5">ORNL</strain>
    </source>
</reference>
<dbReference type="Gene3D" id="3.60.40.10">
    <property type="entry name" value="PPM-type phosphatase domain"/>
    <property type="match status" value="1"/>
</dbReference>
<dbReference type="PANTHER" id="PTHR43156">
    <property type="entry name" value="STAGE II SPORULATION PROTEIN E-RELATED"/>
    <property type="match status" value="1"/>
</dbReference>
<dbReference type="SMART" id="SM00331">
    <property type="entry name" value="PP2C_SIG"/>
    <property type="match status" value="1"/>
</dbReference>
<evidence type="ECO:0000256" key="2">
    <source>
        <dbReference type="SAM" id="Phobius"/>
    </source>
</evidence>
<feature type="transmembrane region" description="Helical" evidence="2">
    <location>
        <begin position="198"/>
        <end position="217"/>
    </location>
</feature>
<dbReference type="InterPro" id="IPR052016">
    <property type="entry name" value="Bact_Sigma-Reg"/>
</dbReference>
<keyword evidence="5" id="KW-1185">Reference proteome</keyword>
<name>A0A5B9ED46_9BACT</name>
<feature type="transmembrane region" description="Helical" evidence="2">
    <location>
        <begin position="81"/>
        <end position="101"/>
    </location>
</feature>
<organism evidence="4 5">
    <name type="scientific">Terriglobus albidus</name>
    <dbReference type="NCBI Taxonomy" id="1592106"/>
    <lineage>
        <taxon>Bacteria</taxon>
        <taxon>Pseudomonadati</taxon>
        <taxon>Acidobacteriota</taxon>
        <taxon>Terriglobia</taxon>
        <taxon>Terriglobales</taxon>
        <taxon>Acidobacteriaceae</taxon>
        <taxon>Terriglobus</taxon>
    </lineage>
</organism>
<sequence>MFQPDPQLARSEVLRIFNHAQIYLFLGAAISSVGVVSSLFALLRRRFDPLLLWFALLALLYGGRLWMRYQLLLQLDLRPPVFWRIYTAVGFLVPIPAFFFFRELNLLGRAGRIACNIVWPIASMLALAGLIFGSQQIFWNINNGFVAIALLLVSIALIRADSEKDDIRLVRRGLLLFSGCALYGNVSELFGRHDNIEPFGFVVLLACLGIVAGRRALGKEQQLSIIQKELEIAQRIQLSLLPVSFPISKRFQVAARYVPMTSVAGDFYEYVVASDDEAGLLIADVSGHGVPAALIASMVELAITTQHENARTPAELLTGMNDVLCGNTQNQFVTAGYVYLSAAERELRYAAAAHPPMLLLRQGATIEIEENGLMLAAFEFAKYQTVSVPIQPGDRFVLYTDGILEAEDAAKTEFGKDRLCGLIRDTAGQTCAEAADHIIASIRHWSPNQNDDLTVLICDYVG</sequence>
<keyword evidence="2" id="KW-1133">Transmembrane helix</keyword>
<evidence type="ECO:0000259" key="3">
    <source>
        <dbReference type="SMART" id="SM00331"/>
    </source>
</evidence>
<feature type="domain" description="PPM-type phosphatase" evidence="3">
    <location>
        <begin position="248"/>
        <end position="460"/>
    </location>
</feature>
<protein>
    <submittedName>
        <fullName evidence="4">PP2C family protein-serine/threonine phosphatase</fullName>
    </submittedName>
</protein>
<dbReference type="SUPFAM" id="SSF81606">
    <property type="entry name" value="PP2C-like"/>
    <property type="match status" value="1"/>
</dbReference>
<feature type="transmembrane region" description="Helical" evidence="2">
    <location>
        <begin position="20"/>
        <end position="43"/>
    </location>
</feature>
<dbReference type="Pfam" id="PF07228">
    <property type="entry name" value="SpoIIE"/>
    <property type="match status" value="1"/>
</dbReference>
<feature type="transmembrane region" description="Helical" evidence="2">
    <location>
        <begin position="50"/>
        <end position="69"/>
    </location>
</feature>
<dbReference type="AlphaFoldDB" id="A0A5B9ED46"/>
<proteinExistence type="predicted"/>
<dbReference type="PANTHER" id="PTHR43156:SF2">
    <property type="entry name" value="STAGE II SPORULATION PROTEIN E"/>
    <property type="match status" value="1"/>
</dbReference>
<evidence type="ECO:0000313" key="5">
    <source>
        <dbReference type="Proteomes" id="UP000321820"/>
    </source>
</evidence>
<dbReference type="InterPro" id="IPR036457">
    <property type="entry name" value="PPM-type-like_dom_sf"/>
</dbReference>
<dbReference type="KEGG" id="talb:FTW19_11890"/>
<gene>
    <name evidence="4" type="ORF">FTW19_11890</name>
</gene>
<evidence type="ECO:0000256" key="1">
    <source>
        <dbReference type="ARBA" id="ARBA00022801"/>
    </source>
</evidence>
<dbReference type="Proteomes" id="UP000321820">
    <property type="component" value="Chromosome"/>
</dbReference>
<dbReference type="OrthoDB" id="9763484at2"/>
<evidence type="ECO:0000313" key="4">
    <source>
        <dbReference type="EMBL" id="QEE28640.1"/>
    </source>
</evidence>
<dbReference type="GO" id="GO:0016791">
    <property type="term" value="F:phosphatase activity"/>
    <property type="evidence" value="ECO:0007669"/>
    <property type="project" value="TreeGrafter"/>
</dbReference>